<reference evidence="1 2" key="1">
    <citation type="journal article" date="2023" name="ACS Omega">
        <title>Identification of the Neoaspergillic Acid Biosynthesis Gene Cluster by Establishing an In Vitro CRISPR-Ribonucleoprotein Genetic System in Aspergillus melleus.</title>
        <authorList>
            <person name="Yuan B."/>
            <person name="Grau M.F."/>
            <person name="Murata R.M."/>
            <person name="Torok T."/>
            <person name="Venkateswaran K."/>
            <person name="Stajich J.E."/>
            <person name="Wang C.C.C."/>
        </authorList>
    </citation>
    <scope>NUCLEOTIDE SEQUENCE [LARGE SCALE GENOMIC DNA]</scope>
    <source>
        <strain evidence="1 2">IMV 1140</strain>
    </source>
</reference>
<dbReference type="Proteomes" id="UP001177260">
    <property type="component" value="Unassembled WGS sequence"/>
</dbReference>
<accession>A0ACC3AW12</accession>
<organism evidence="1 2">
    <name type="scientific">Aspergillus melleus</name>
    <dbReference type="NCBI Taxonomy" id="138277"/>
    <lineage>
        <taxon>Eukaryota</taxon>
        <taxon>Fungi</taxon>
        <taxon>Dikarya</taxon>
        <taxon>Ascomycota</taxon>
        <taxon>Pezizomycotina</taxon>
        <taxon>Eurotiomycetes</taxon>
        <taxon>Eurotiomycetidae</taxon>
        <taxon>Eurotiales</taxon>
        <taxon>Aspergillaceae</taxon>
        <taxon>Aspergillus</taxon>
        <taxon>Aspergillus subgen. Circumdati</taxon>
    </lineage>
</organism>
<proteinExistence type="predicted"/>
<gene>
    <name evidence="1" type="ORF">N8T08_008371</name>
</gene>
<sequence>MQNPASKKAMMLKNIPIKPILFTIWNDPWKRIAASAGVVATYLFMVASLRFQRLRSVKHQYRKYARREDMANMTIHDAWAIQKHILQLEFPSAALKALQFALFRTYGIPSISSLLLKTSQFSNTSTSFKRYADTGALIGQFMAFEPTSDRAITAIARTRFLHIGYRNSGKILEDDMLYTLSLFSLEPIRFVGLFEWRSMSELERCAIGTYWKYIGDALGISYEQLPSGKTGFYDGLHFLDEIGKWSRKYEEDNMKPNVVNKEVADRTMDVLVYPLPRGLKNFGIRIASCTMDGRLREAMMYDRPSWIYRLIFSSIMGTRKFFLRHLSLPRPYFLRSDVFTDEPNEYGRFYVRVWVAAPYYVQPTFLNRWGPGAWISRMLGLPLPGDEGDKYYPNGYDTADLGPKYFEGKGRKTVQDIKDELWRQMKERPFEVDV</sequence>
<name>A0ACC3AW12_9EURO</name>
<protein>
    <submittedName>
        <fullName evidence="1">Uncharacterized protein</fullName>
    </submittedName>
</protein>
<evidence type="ECO:0000313" key="1">
    <source>
        <dbReference type="EMBL" id="KAK1141858.1"/>
    </source>
</evidence>
<evidence type="ECO:0000313" key="2">
    <source>
        <dbReference type="Proteomes" id="UP001177260"/>
    </source>
</evidence>
<keyword evidence="2" id="KW-1185">Reference proteome</keyword>
<comment type="caution">
    <text evidence="1">The sequence shown here is derived from an EMBL/GenBank/DDBJ whole genome shotgun (WGS) entry which is preliminary data.</text>
</comment>
<dbReference type="EMBL" id="JAOPJF010000058">
    <property type="protein sequence ID" value="KAK1141858.1"/>
    <property type="molecule type" value="Genomic_DNA"/>
</dbReference>